<evidence type="ECO:0000256" key="3">
    <source>
        <dbReference type="ARBA" id="ARBA00022475"/>
    </source>
</evidence>
<dbReference type="STRING" id="159449.B4N89_24075"/>
<dbReference type="InterPro" id="IPR000390">
    <property type="entry name" value="Small_drug/metabolite_transptr"/>
</dbReference>
<dbReference type="AlphaFoldDB" id="A0A1T3P3C8"/>
<dbReference type="Gene3D" id="1.10.3730.20">
    <property type="match status" value="1"/>
</dbReference>
<keyword evidence="10" id="KW-1185">Reference proteome</keyword>
<evidence type="ECO:0008006" key="11">
    <source>
        <dbReference type="Google" id="ProtNLM"/>
    </source>
</evidence>
<comment type="subcellular location">
    <subcellularLocation>
        <location evidence="1 7">Cell membrane</location>
        <topology evidence="1 7">Multi-pass membrane protein</topology>
    </subcellularLocation>
</comment>
<dbReference type="PANTHER" id="PTHR30561">
    <property type="entry name" value="SMR FAMILY PROTON-DEPENDENT DRUG EFFLUX TRANSPORTER SUGE"/>
    <property type="match status" value="1"/>
</dbReference>
<protein>
    <recommendedName>
        <fullName evidence="11">QacE family quaternary ammonium compound efflux SMR transporter</fullName>
    </recommendedName>
</protein>
<dbReference type="Proteomes" id="UP000190037">
    <property type="component" value="Unassembled WGS sequence"/>
</dbReference>
<feature type="transmembrane region" description="Helical" evidence="8">
    <location>
        <begin position="58"/>
        <end position="77"/>
    </location>
</feature>
<comment type="similarity">
    <text evidence="7">Belongs to the drug/metabolite transporter (DMT) superfamily. Small multidrug resistance (SMR) (TC 2.A.7.1) family.</text>
</comment>
<keyword evidence="4 7" id="KW-0812">Transmembrane</keyword>
<dbReference type="SUPFAM" id="SSF103481">
    <property type="entry name" value="Multidrug resistance efflux transporter EmrE"/>
    <property type="match status" value="1"/>
</dbReference>
<evidence type="ECO:0000256" key="7">
    <source>
        <dbReference type="RuleBase" id="RU003942"/>
    </source>
</evidence>
<dbReference type="Pfam" id="PF00893">
    <property type="entry name" value="Multi_Drug_Res"/>
    <property type="match status" value="1"/>
</dbReference>
<evidence type="ECO:0000256" key="5">
    <source>
        <dbReference type="ARBA" id="ARBA00022989"/>
    </source>
</evidence>
<dbReference type="GO" id="GO:0005886">
    <property type="term" value="C:plasma membrane"/>
    <property type="evidence" value="ECO:0007669"/>
    <property type="project" value="UniProtKB-SubCell"/>
</dbReference>
<keyword evidence="3" id="KW-1003">Cell membrane</keyword>
<evidence type="ECO:0000256" key="8">
    <source>
        <dbReference type="SAM" id="Phobius"/>
    </source>
</evidence>
<gene>
    <name evidence="9" type="ORF">B4N89_24075</name>
</gene>
<evidence type="ECO:0000256" key="2">
    <source>
        <dbReference type="ARBA" id="ARBA00022448"/>
    </source>
</evidence>
<comment type="caution">
    <text evidence="9">The sequence shown here is derived from an EMBL/GenBank/DDBJ whole genome shotgun (WGS) entry which is preliminary data.</text>
</comment>
<dbReference type="OrthoDB" id="21828at2"/>
<dbReference type="RefSeq" id="WP_078977891.1">
    <property type="nucleotide sequence ID" value="NZ_MWQN01000001.1"/>
</dbReference>
<dbReference type="eggNOG" id="COG2076">
    <property type="taxonomic scope" value="Bacteria"/>
</dbReference>
<feature type="transmembrane region" description="Helical" evidence="8">
    <location>
        <begin position="27"/>
        <end position="46"/>
    </location>
</feature>
<dbReference type="GO" id="GO:0022857">
    <property type="term" value="F:transmembrane transporter activity"/>
    <property type="evidence" value="ECO:0007669"/>
    <property type="project" value="InterPro"/>
</dbReference>
<sequence length="106" mass="10836">MAWLILLAAGLVEVVWSQSIKPTEGFTKPLPTVICFLLGATAVYLLSVAMRDLPVGTAYAAFTGIGTVGAITLGITIQHDALSAGRIAALALIVGGLVLARLTSTA</sequence>
<evidence type="ECO:0000256" key="1">
    <source>
        <dbReference type="ARBA" id="ARBA00004651"/>
    </source>
</evidence>
<name>A0A1T3P3C8_9ACTN</name>
<evidence type="ECO:0000256" key="4">
    <source>
        <dbReference type="ARBA" id="ARBA00022692"/>
    </source>
</evidence>
<dbReference type="EMBL" id="MWQN01000001">
    <property type="protein sequence ID" value="OPC83609.1"/>
    <property type="molecule type" value="Genomic_DNA"/>
</dbReference>
<proteinExistence type="inferred from homology"/>
<reference evidence="9 10" key="1">
    <citation type="submission" date="2017-03" db="EMBL/GenBank/DDBJ databases">
        <title>Draft genome sequence of Streptomyces scabrisporus NF3, endophyte isolated from Amphipterygium adstringens.</title>
        <authorList>
            <person name="Vazquez M."/>
            <person name="Ceapa C.D."/>
            <person name="Rodriguez Luna D."/>
            <person name="Sanchez Esquivel S."/>
        </authorList>
    </citation>
    <scope>NUCLEOTIDE SEQUENCE [LARGE SCALE GENOMIC DNA]</scope>
    <source>
        <strain evidence="9 10">NF3</strain>
    </source>
</reference>
<dbReference type="FunFam" id="1.10.3730.20:FF:000001">
    <property type="entry name" value="Quaternary ammonium compound resistance transporter SugE"/>
    <property type="match status" value="1"/>
</dbReference>
<evidence type="ECO:0000256" key="6">
    <source>
        <dbReference type="ARBA" id="ARBA00023136"/>
    </source>
</evidence>
<keyword evidence="5 8" id="KW-1133">Transmembrane helix</keyword>
<organism evidence="9 10">
    <name type="scientific">Embleya scabrispora</name>
    <dbReference type="NCBI Taxonomy" id="159449"/>
    <lineage>
        <taxon>Bacteria</taxon>
        <taxon>Bacillati</taxon>
        <taxon>Actinomycetota</taxon>
        <taxon>Actinomycetes</taxon>
        <taxon>Kitasatosporales</taxon>
        <taxon>Streptomycetaceae</taxon>
        <taxon>Embleya</taxon>
    </lineage>
</organism>
<feature type="transmembrane region" description="Helical" evidence="8">
    <location>
        <begin position="83"/>
        <end position="102"/>
    </location>
</feature>
<dbReference type="InterPro" id="IPR037185">
    <property type="entry name" value="EmrE-like"/>
</dbReference>
<evidence type="ECO:0000313" key="10">
    <source>
        <dbReference type="Proteomes" id="UP000190037"/>
    </source>
</evidence>
<keyword evidence="6 8" id="KW-0472">Membrane</keyword>
<accession>A0A1T3P3C8</accession>
<dbReference type="PANTHER" id="PTHR30561:SF0">
    <property type="entry name" value="GUANIDINIUM EXPORTER"/>
    <property type="match status" value="1"/>
</dbReference>
<evidence type="ECO:0000313" key="9">
    <source>
        <dbReference type="EMBL" id="OPC83609.1"/>
    </source>
</evidence>
<dbReference type="InterPro" id="IPR045324">
    <property type="entry name" value="Small_multidrug_res"/>
</dbReference>
<keyword evidence="2" id="KW-0813">Transport</keyword>